<dbReference type="Gene3D" id="1.25.40.10">
    <property type="entry name" value="Tetratricopeptide repeat domain"/>
    <property type="match status" value="1"/>
</dbReference>
<dbReference type="KEGG" id="nio:NITINOP_1694"/>
<dbReference type="Proteomes" id="UP000066284">
    <property type="component" value="Chromosome 1"/>
</dbReference>
<evidence type="ECO:0000313" key="2">
    <source>
        <dbReference type="Proteomes" id="UP000066284"/>
    </source>
</evidence>
<gene>
    <name evidence="1" type="ORF">NITINOP_1694</name>
</gene>
<dbReference type="RefSeq" id="WP_158023295.1">
    <property type="nucleotide sequence ID" value="NZ_LN885086.1"/>
</dbReference>
<proteinExistence type="predicted"/>
<dbReference type="SUPFAM" id="SSF48452">
    <property type="entry name" value="TPR-like"/>
    <property type="match status" value="1"/>
</dbReference>
<dbReference type="OrthoDB" id="9784677at2"/>
<dbReference type="Pfam" id="PF14559">
    <property type="entry name" value="TPR_19"/>
    <property type="match status" value="1"/>
</dbReference>
<name>A0A0S4KTP2_9BACT</name>
<dbReference type="STRING" id="1715989.NITINOP_1694"/>
<dbReference type="InterPro" id="IPR011990">
    <property type="entry name" value="TPR-like_helical_dom_sf"/>
</dbReference>
<evidence type="ECO:0000313" key="1">
    <source>
        <dbReference type="EMBL" id="CUQ66669.1"/>
    </source>
</evidence>
<dbReference type="EMBL" id="LN885086">
    <property type="protein sequence ID" value="CUQ66669.1"/>
    <property type="molecule type" value="Genomic_DNA"/>
</dbReference>
<reference evidence="2" key="1">
    <citation type="submission" date="2015-09" db="EMBL/GenBank/DDBJ databases">
        <authorList>
            <person name="Daims H."/>
        </authorList>
    </citation>
    <scope>NUCLEOTIDE SEQUENCE [LARGE SCALE GENOMIC DNA]</scope>
</reference>
<sequence>MAWVLIGCAALWLGIGSDPVSAQRNEMPPGYPRTLEGQLQALLNRMKEGNPSPELLVQLSSTYFDLADDWLKDDAQRIEAYESGAQAAKRAIVLNDSDADAHFFYAVNLGSAALLKSVVNVVMVVNEVKRAVSRAIELDAKHAPALQMMGGLLIELPWFLGGDEKKAQAYLERAIAADGNYTKARILVARLYRKQGRIDDARAQLEAVLRADRPRYRYTWERTYKPEAERLLKEMSVH</sequence>
<keyword evidence="2" id="KW-1185">Reference proteome</keyword>
<protein>
    <recommendedName>
        <fullName evidence="3">Tetratricopeptide repeat protein</fullName>
    </recommendedName>
</protein>
<dbReference type="AlphaFoldDB" id="A0A0S4KTP2"/>
<organism evidence="1 2">
    <name type="scientific">Candidatus Nitrospira inopinata</name>
    <dbReference type="NCBI Taxonomy" id="1715989"/>
    <lineage>
        <taxon>Bacteria</taxon>
        <taxon>Pseudomonadati</taxon>
        <taxon>Nitrospirota</taxon>
        <taxon>Nitrospiria</taxon>
        <taxon>Nitrospirales</taxon>
        <taxon>Nitrospiraceae</taxon>
        <taxon>Nitrospira</taxon>
    </lineage>
</organism>
<accession>A0A0S4KTP2</accession>
<evidence type="ECO:0008006" key="3">
    <source>
        <dbReference type="Google" id="ProtNLM"/>
    </source>
</evidence>